<evidence type="ECO:0000256" key="2">
    <source>
        <dbReference type="ARBA" id="ARBA00023043"/>
    </source>
</evidence>
<dbReference type="Pfam" id="PF12796">
    <property type="entry name" value="Ank_2"/>
    <property type="match status" value="2"/>
</dbReference>
<proteinExistence type="predicted"/>
<dbReference type="GO" id="GO:0005524">
    <property type="term" value="F:ATP binding"/>
    <property type="evidence" value="ECO:0007669"/>
    <property type="project" value="InterPro"/>
</dbReference>
<dbReference type="PANTHER" id="PTHR24198:SF165">
    <property type="entry name" value="ANKYRIN REPEAT-CONTAINING PROTEIN-RELATED"/>
    <property type="match status" value="1"/>
</dbReference>
<dbReference type="PROSITE" id="PS50297">
    <property type="entry name" value="ANK_REP_REGION"/>
    <property type="match status" value="1"/>
</dbReference>
<keyword evidence="6" id="KW-0418">Kinase</keyword>
<protein>
    <submittedName>
        <fullName evidence="6">Serine/threonine-protein kinase</fullName>
    </submittedName>
</protein>
<dbReference type="EMBL" id="QGML01000003">
    <property type="protein sequence ID" value="TVY94527.1"/>
    <property type="molecule type" value="Genomic_DNA"/>
</dbReference>
<dbReference type="InterPro" id="IPR011009">
    <property type="entry name" value="Kinase-like_dom_sf"/>
</dbReference>
<dbReference type="PROSITE" id="PS00108">
    <property type="entry name" value="PROTEIN_KINASE_ST"/>
    <property type="match status" value="1"/>
</dbReference>
<keyword evidence="1" id="KW-0677">Repeat</keyword>
<evidence type="ECO:0000259" key="5">
    <source>
        <dbReference type="PROSITE" id="PS50011"/>
    </source>
</evidence>
<dbReference type="GO" id="GO:0004672">
    <property type="term" value="F:protein kinase activity"/>
    <property type="evidence" value="ECO:0007669"/>
    <property type="project" value="InterPro"/>
</dbReference>
<dbReference type="SMART" id="SM00220">
    <property type="entry name" value="S_TKc"/>
    <property type="match status" value="1"/>
</dbReference>
<feature type="repeat" description="ANK" evidence="3">
    <location>
        <begin position="1214"/>
        <end position="1246"/>
    </location>
</feature>
<dbReference type="Gene3D" id="1.10.510.10">
    <property type="entry name" value="Transferase(Phosphotransferase) domain 1"/>
    <property type="match status" value="1"/>
</dbReference>
<gene>
    <name evidence="6" type="primary">HT1</name>
    <name evidence="6" type="ORF">LAWI1_G000209</name>
</gene>
<dbReference type="PANTHER" id="PTHR24198">
    <property type="entry name" value="ANKYRIN REPEAT AND PROTEIN KINASE DOMAIN-CONTAINING PROTEIN"/>
    <property type="match status" value="1"/>
</dbReference>
<keyword evidence="6" id="KW-0808">Transferase</keyword>
<dbReference type="PROSITE" id="PS50011">
    <property type="entry name" value="PROTEIN_KINASE_DOM"/>
    <property type="match status" value="1"/>
</dbReference>
<dbReference type="PROSITE" id="PS50088">
    <property type="entry name" value="ANK_REPEAT"/>
    <property type="match status" value="4"/>
</dbReference>
<organism evidence="6 7">
    <name type="scientific">Lachnellula willkommii</name>
    <dbReference type="NCBI Taxonomy" id="215461"/>
    <lineage>
        <taxon>Eukaryota</taxon>
        <taxon>Fungi</taxon>
        <taxon>Dikarya</taxon>
        <taxon>Ascomycota</taxon>
        <taxon>Pezizomycotina</taxon>
        <taxon>Leotiomycetes</taxon>
        <taxon>Helotiales</taxon>
        <taxon>Lachnaceae</taxon>
        <taxon>Lachnellula</taxon>
    </lineage>
</organism>
<evidence type="ECO:0000313" key="6">
    <source>
        <dbReference type="EMBL" id="TVY94527.1"/>
    </source>
</evidence>
<dbReference type="Gene3D" id="1.25.40.20">
    <property type="entry name" value="Ankyrin repeat-containing domain"/>
    <property type="match status" value="4"/>
</dbReference>
<dbReference type="AlphaFoldDB" id="A0A559MNJ3"/>
<evidence type="ECO:0000256" key="3">
    <source>
        <dbReference type="PROSITE-ProRule" id="PRU00023"/>
    </source>
</evidence>
<evidence type="ECO:0000256" key="4">
    <source>
        <dbReference type="SAM" id="MobiDB-lite"/>
    </source>
</evidence>
<dbReference type="InterPro" id="IPR000719">
    <property type="entry name" value="Prot_kinase_dom"/>
</dbReference>
<dbReference type="SUPFAM" id="SSF48403">
    <property type="entry name" value="Ankyrin repeat"/>
    <property type="match status" value="2"/>
</dbReference>
<keyword evidence="7" id="KW-1185">Reference proteome</keyword>
<sequence length="1280" mass="141693">MSSFSGRAVTSIPASDASTPPTTDTDSSGVDNSEAAALMQDVFVPHVFDFVSMARKAGSMVKSRIPSLFFEPLAVDQSTIIGDGASFSAFRKVIISPPTWSETRNMDGLVMTLPKPEAILPKYVVYKVARVAFTDIGQPTPETRQAMKAAMMEIFALVHPPLLKHPNIVDFLGLAWGSNYYNPSHRMPVLVVEYAEHGNLAQLQEREDLEPSIRSSIAFDIGAGLQVLHQCGIVHGDVKSENVLIFSHPEKKYLAKVADFGFSLVGEATDTEVYMGGTRPWKAPEAKKRLARYLLKATDIYSYGLLLWRLATDGKDPFRFLITSELKGDKYMELLEIYKGMDGPAKNTAIEKWFLPYVVAEQKSSQKGVTLDDLAQALSSLRLLATTPNSAQSTSQTLDNMYSVLKDVLRGCIAASSPTDTTCKMLLKWARQNSFYSRLSAALSKCITLAPHERDLEATLSALRGDTSTKAIVEVSIRDEGALLKTSYDHHLLSWLQMKIMEPSVQCFLFERFLAKEQKDSSFGLINAPDCFILASYYINAYGTRHDFKEAIRLLLLTSKKRFDHWPSRAYAYRICKAFDKNFAPDEELKLALYDSAFAGSRTALKDLQQVDPNKYTSLRILLRDVLAGVGANFFYPDQMLHGFTYWQWMATFDNSEILVKNLGKLNRITEYKVNKRGDGILHLAASAGKISAIKELLNSFPLLIDQTNDTGETPLLCACRAGQVETVLEILEIGGDASITTPVGESPLHWLISFEDTQIETIARALLTAGANIRECNRTKVAYSIFPSGIVVDHERPGTPLAWAVQNNRPHIVKVLLEETQDASLCVFYLKDIPESPPPMELAAFCHNKECLQLMVEAMERAKFGFTFNQLLYAAAQGSDTFSMILRHGPDFKEKLNSTLDYLVKESKNAIFVTGIGGFGATLLYTAVGSAHDHVVEYLLSPRVEELLGPFEEEDPSSYKGAFHPTDIERPCGSARRTPLLEAVRWNRGHLVDQLLEHGANPKAKGRHPYARDEMNWTALHILANAGHNSDISLASRLVNSGLHVDGLPEIPAIGDGEEVGQQPPPNDTTETPFLVAMQNNAFNLATELVLLGADINALSLGSGFMTLEYPTTVLGHLVAASSQHTTPRLRYLLHKCNKNSQLEFIVEPARNLTALHRAAWANTGIFHRSHNENDAKILSREEYDMAVNREILIELLEKWNSAKVLDCRCAVDDKTALHLAVEAGNVEAVRLLLDWGAERIIQDANSLTPLEYAMALHADKGDAPAGEGELHAIIALLQ</sequence>
<dbReference type="Pfam" id="PF00023">
    <property type="entry name" value="Ank"/>
    <property type="match status" value="1"/>
</dbReference>
<accession>A0A559MNJ3</accession>
<evidence type="ECO:0000313" key="7">
    <source>
        <dbReference type="Proteomes" id="UP000315522"/>
    </source>
</evidence>
<dbReference type="InterPro" id="IPR036770">
    <property type="entry name" value="Ankyrin_rpt-contain_sf"/>
</dbReference>
<reference evidence="6 7" key="1">
    <citation type="submission" date="2018-05" db="EMBL/GenBank/DDBJ databases">
        <title>Genome sequencing and assembly of the regulated plant pathogen Lachnellula willkommii and related sister species for the development of diagnostic species identification markers.</title>
        <authorList>
            <person name="Giroux E."/>
            <person name="Bilodeau G."/>
        </authorList>
    </citation>
    <scope>NUCLEOTIDE SEQUENCE [LARGE SCALE GENOMIC DNA]</scope>
    <source>
        <strain evidence="6 7">CBS 172.35</strain>
    </source>
</reference>
<dbReference type="InterPro" id="IPR002110">
    <property type="entry name" value="Ankyrin_rpt"/>
</dbReference>
<evidence type="ECO:0000256" key="1">
    <source>
        <dbReference type="ARBA" id="ARBA00022737"/>
    </source>
</evidence>
<feature type="repeat" description="ANK" evidence="3">
    <location>
        <begin position="744"/>
        <end position="779"/>
    </location>
</feature>
<dbReference type="Pfam" id="PF00069">
    <property type="entry name" value="Pkinase"/>
    <property type="match status" value="1"/>
</dbReference>
<feature type="compositionally biased region" description="Low complexity" evidence="4">
    <location>
        <begin position="10"/>
        <end position="28"/>
    </location>
</feature>
<dbReference type="Proteomes" id="UP000315522">
    <property type="component" value="Unassembled WGS sequence"/>
</dbReference>
<feature type="repeat" description="ANK" evidence="3">
    <location>
        <begin position="711"/>
        <end position="743"/>
    </location>
</feature>
<name>A0A559MNJ3_9HELO</name>
<comment type="caution">
    <text evidence="6">The sequence shown here is derived from an EMBL/GenBank/DDBJ whole genome shotgun (WGS) entry which is preliminary data.</text>
</comment>
<dbReference type="SMART" id="SM00248">
    <property type="entry name" value="ANK"/>
    <property type="match status" value="9"/>
</dbReference>
<feature type="domain" description="Protein kinase" evidence="5">
    <location>
        <begin position="75"/>
        <end position="436"/>
    </location>
</feature>
<keyword evidence="2 3" id="KW-0040">ANK repeat</keyword>
<dbReference type="InterPro" id="IPR008271">
    <property type="entry name" value="Ser/Thr_kinase_AS"/>
</dbReference>
<feature type="region of interest" description="Disordered" evidence="4">
    <location>
        <begin position="1"/>
        <end position="31"/>
    </location>
</feature>
<feature type="repeat" description="ANK" evidence="3">
    <location>
        <begin position="976"/>
        <end position="1008"/>
    </location>
</feature>
<dbReference type="SUPFAM" id="SSF56112">
    <property type="entry name" value="Protein kinase-like (PK-like)"/>
    <property type="match status" value="1"/>
</dbReference>